<evidence type="ECO:0000313" key="12">
    <source>
        <dbReference type="Proteomes" id="UP000184699"/>
    </source>
</evidence>
<dbReference type="SUPFAM" id="SSF51366">
    <property type="entry name" value="Ribulose-phoshate binding barrel"/>
    <property type="match status" value="1"/>
</dbReference>
<dbReference type="RefSeq" id="WP_074258945.1">
    <property type="nucleotide sequence ID" value="NZ_FSRJ01000001.1"/>
</dbReference>
<keyword evidence="5 9" id="KW-0822">Tryptophan biosynthesis</keyword>
<dbReference type="HAMAP" id="MF_00131">
    <property type="entry name" value="Trp_synth_alpha"/>
    <property type="match status" value="1"/>
</dbReference>
<sequence length="261" mass="26922">MNTVGSVIRRRNEEAGGALIGYLPVGFPTFDESVEAAVAMVENGVDILELGLPYSDPVMDGPVIQAATQQALANGFRLADGFEAVRRITARVDAPVLIMTYWNPVVQYGVDRFADDLVAAGGAGLITPDLIPDEGSEWIAASERTGLDRVFLAAPTSTDARIGQVVEASRGFVYAVSTMGITGARSDVDRAARTLVERLTAADAPASCVGVGISTAAQVAEVLEYAQGAIVGSALVNALATGGVAAVGELAAELARGTRAE</sequence>
<accession>A0A1N6DUB7</accession>
<comment type="function">
    <text evidence="1 9">The alpha subunit is responsible for the aldol cleavage of indoleglycerol phosphate to indole and glyceraldehyde 3-phosphate.</text>
</comment>
<evidence type="ECO:0000256" key="7">
    <source>
        <dbReference type="ARBA" id="ARBA00023239"/>
    </source>
</evidence>
<evidence type="ECO:0000256" key="2">
    <source>
        <dbReference type="ARBA" id="ARBA00004733"/>
    </source>
</evidence>
<evidence type="ECO:0000256" key="4">
    <source>
        <dbReference type="ARBA" id="ARBA00022605"/>
    </source>
</evidence>
<dbReference type="FunFam" id="3.20.20.70:FF:000037">
    <property type="entry name" value="Tryptophan synthase alpha chain"/>
    <property type="match status" value="1"/>
</dbReference>
<evidence type="ECO:0000256" key="9">
    <source>
        <dbReference type="HAMAP-Rule" id="MF_00131"/>
    </source>
</evidence>
<dbReference type="EC" id="4.2.1.20" evidence="9"/>
<evidence type="ECO:0000256" key="3">
    <source>
        <dbReference type="ARBA" id="ARBA00011270"/>
    </source>
</evidence>
<evidence type="ECO:0000256" key="6">
    <source>
        <dbReference type="ARBA" id="ARBA00023141"/>
    </source>
</evidence>
<evidence type="ECO:0000256" key="5">
    <source>
        <dbReference type="ARBA" id="ARBA00022822"/>
    </source>
</evidence>
<feature type="active site" description="Proton acceptor" evidence="9">
    <location>
        <position position="49"/>
    </location>
</feature>
<dbReference type="CDD" id="cd04724">
    <property type="entry name" value="Tryptophan_synthase_alpha"/>
    <property type="match status" value="1"/>
</dbReference>
<keyword evidence="7 9" id="KW-0456">Lyase</keyword>
<gene>
    <name evidence="9" type="primary">trpA</name>
    <name evidence="11" type="ORF">SAMN05443544_0737</name>
</gene>
<protein>
    <recommendedName>
        <fullName evidence="9">Tryptophan synthase alpha chain</fullName>
        <ecNumber evidence="9">4.2.1.20</ecNumber>
    </recommendedName>
</protein>
<dbReference type="GO" id="GO:0005829">
    <property type="term" value="C:cytosol"/>
    <property type="evidence" value="ECO:0007669"/>
    <property type="project" value="TreeGrafter"/>
</dbReference>
<keyword evidence="12" id="KW-1185">Reference proteome</keyword>
<dbReference type="InterPro" id="IPR011060">
    <property type="entry name" value="RibuloseP-bd_barrel"/>
</dbReference>
<reference evidence="12" key="1">
    <citation type="submission" date="2016-11" db="EMBL/GenBank/DDBJ databases">
        <authorList>
            <person name="Varghese N."/>
            <person name="Submissions S."/>
        </authorList>
    </citation>
    <scope>NUCLEOTIDE SEQUENCE [LARGE SCALE GENOMIC DNA]</scope>
    <source>
        <strain evidence="12">DSM 8595</strain>
    </source>
</reference>
<dbReference type="OrthoDB" id="9804578at2"/>
<proteinExistence type="inferred from homology"/>
<comment type="subunit">
    <text evidence="3 9">Tetramer of two alpha and two beta chains.</text>
</comment>
<dbReference type="GO" id="GO:0004834">
    <property type="term" value="F:tryptophan synthase activity"/>
    <property type="evidence" value="ECO:0007669"/>
    <property type="project" value="UniProtKB-UniRule"/>
</dbReference>
<feature type="active site" description="Proton acceptor" evidence="9">
    <location>
        <position position="60"/>
    </location>
</feature>
<comment type="pathway">
    <text evidence="2 9">Amino-acid biosynthesis; L-tryptophan biosynthesis; L-tryptophan from chorismate: step 5/5.</text>
</comment>
<keyword evidence="6 9" id="KW-0057">Aromatic amino acid biosynthesis</keyword>
<comment type="catalytic activity">
    <reaction evidence="8 9">
        <text>(1S,2R)-1-C-(indol-3-yl)glycerol 3-phosphate + L-serine = D-glyceraldehyde 3-phosphate + L-tryptophan + H2O</text>
        <dbReference type="Rhea" id="RHEA:10532"/>
        <dbReference type="ChEBI" id="CHEBI:15377"/>
        <dbReference type="ChEBI" id="CHEBI:33384"/>
        <dbReference type="ChEBI" id="CHEBI:57912"/>
        <dbReference type="ChEBI" id="CHEBI:58866"/>
        <dbReference type="ChEBI" id="CHEBI:59776"/>
        <dbReference type="EC" id="4.2.1.20"/>
    </reaction>
</comment>
<dbReference type="EMBL" id="FSRJ01000001">
    <property type="protein sequence ID" value="SIN74284.1"/>
    <property type="molecule type" value="Genomic_DNA"/>
</dbReference>
<dbReference type="STRING" id="232089.SAMN05443544_0737"/>
<name>A0A1N6DUB7_9MICO</name>
<keyword evidence="4 9" id="KW-0028">Amino-acid biosynthesis</keyword>
<dbReference type="Gene3D" id="3.20.20.70">
    <property type="entry name" value="Aldolase class I"/>
    <property type="match status" value="1"/>
</dbReference>
<dbReference type="Pfam" id="PF00290">
    <property type="entry name" value="Trp_syntA"/>
    <property type="match status" value="1"/>
</dbReference>
<dbReference type="PANTHER" id="PTHR43406:SF1">
    <property type="entry name" value="TRYPTOPHAN SYNTHASE ALPHA CHAIN, CHLOROPLASTIC"/>
    <property type="match status" value="1"/>
</dbReference>
<dbReference type="PANTHER" id="PTHR43406">
    <property type="entry name" value="TRYPTOPHAN SYNTHASE, ALPHA CHAIN"/>
    <property type="match status" value="1"/>
</dbReference>
<comment type="similarity">
    <text evidence="9 10">Belongs to the TrpA family.</text>
</comment>
<dbReference type="PROSITE" id="PS00167">
    <property type="entry name" value="TRP_SYNTHASE_ALPHA"/>
    <property type="match status" value="1"/>
</dbReference>
<dbReference type="InterPro" id="IPR013785">
    <property type="entry name" value="Aldolase_TIM"/>
</dbReference>
<dbReference type="NCBIfam" id="TIGR00262">
    <property type="entry name" value="trpA"/>
    <property type="match status" value="1"/>
</dbReference>
<evidence type="ECO:0000256" key="10">
    <source>
        <dbReference type="RuleBase" id="RU003662"/>
    </source>
</evidence>
<dbReference type="InterPro" id="IPR018204">
    <property type="entry name" value="Trp_synthase_alpha_AS"/>
</dbReference>
<dbReference type="Proteomes" id="UP000184699">
    <property type="component" value="Unassembled WGS sequence"/>
</dbReference>
<dbReference type="UniPathway" id="UPA00035">
    <property type="reaction ID" value="UER00044"/>
</dbReference>
<organism evidence="11 12">
    <name type="scientific">Agromyces cerinus subsp. cerinus</name>
    <dbReference type="NCBI Taxonomy" id="232089"/>
    <lineage>
        <taxon>Bacteria</taxon>
        <taxon>Bacillati</taxon>
        <taxon>Actinomycetota</taxon>
        <taxon>Actinomycetes</taxon>
        <taxon>Micrococcales</taxon>
        <taxon>Microbacteriaceae</taxon>
        <taxon>Agromyces</taxon>
    </lineage>
</organism>
<evidence type="ECO:0000256" key="8">
    <source>
        <dbReference type="ARBA" id="ARBA00049047"/>
    </source>
</evidence>
<evidence type="ECO:0000256" key="1">
    <source>
        <dbReference type="ARBA" id="ARBA00003365"/>
    </source>
</evidence>
<dbReference type="InterPro" id="IPR002028">
    <property type="entry name" value="Trp_synthase_suA"/>
</dbReference>
<evidence type="ECO:0000313" key="11">
    <source>
        <dbReference type="EMBL" id="SIN74284.1"/>
    </source>
</evidence>
<dbReference type="AlphaFoldDB" id="A0A1N6DUB7"/>